<keyword evidence="2" id="KW-0539">Nucleus</keyword>
<feature type="compositionally biased region" description="Basic and acidic residues" evidence="3">
    <location>
        <begin position="815"/>
        <end position="829"/>
    </location>
</feature>
<feature type="compositionally biased region" description="Low complexity" evidence="3">
    <location>
        <begin position="356"/>
        <end position="373"/>
    </location>
</feature>
<dbReference type="GO" id="GO:0002020">
    <property type="term" value="F:protease binding"/>
    <property type="evidence" value="ECO:0007669"/>
    <property type="project" value="TreeGrafter"/>
</dbReference>
<dbReference type="PANTHER" id="PTHR13052">
    <property type="entry name" value="NFRKB-RELATED"/>
    <property type="match status" value="1"/>
</dbReference>
<feature type="region of interest" description="Disordered" evidence="3">
    <location>
        <begin position="600"/>
        <end position="633"/>
    </location>
</feature>
<comment type="caution">
    <text evidence="5">The sequence shown here is derived from an EMBL/GenBank/DDBJ whole genome shotgun (WGS) entry which is preliminary data.</text>
</comment>
<feature type="compositionally biased region" description="Low complexity" evidence="3">
    <location>
        <begin position="1"/>
        <end position="16"/>
    </location>
</feature>
<name>A0A9P0PHI0_ACAOB</name>
<keyword evidence="6" id="KW-1185">Reference proteome</keyword>
<evidence type="ECO:0000259" key="4">
    <source>
        <dbReference type="PROSITE" id="PS51916"/>
    </source>
</evidence>
<feature type="compositionally biased region" description="Polar residues" evidence="3">
    <location>
        <begin position="417"/>
        <end position="427"/>
    </location>
</feature>
<dbReference type="InterPro" id="IPR024867">
    <property type="entry name" value="NFRKB"/>
</dbReference>
<dbReference type="EMBL" id="CAKOFQ010006947">
    <property type="protein sequence ID" value="CAH1983908.1"/>
    <property type="molecule type" value="Genomic_DNA"/>
</dbReference>
<dbReference type="GO" id="GO:0031011">
    <property type="term" value="C:Ino80 complex"/>
    <property type="evidence" value="ECO:0007669"/>
    <property type="project" value="InterPro"/>
</dbReference>
<proteinExistence type="predicted"/>
<evidence type="ECO:0000313" key="6">
    <source>
        <dbReference type="Proteomes" id="UP001152888"/>
    </source>
</evidence>
<dbReference type="Pfam" id="PF25793">
    <property type="entry name" value="WHD_2nd_NFRKB"/>
    <property type="match status" value="1"/>
</dbReference>
<dbReference type="InterPro" id="IPR044867">
    <property type="entry name" value="DEUBAD_dom"/>
</dbReference>
<feature type="compositionally biased region" description="Basic residues" evidence="3">
    <location>
        <begin position="375"/>
        <end position="390"/>
    </location>
</feature>
<evidence type="ECO:0000256" key="1">
    <source>
        <dbReference type="ARBA" id="ARBA00004123"/>
    </source>
</evidence>
<dbReference type="InterPro" id="IPR025220">
    <property type="entry name" value="NFRKB_WH_1"/>
</dbReference>
<gene>
    <name evidence="5" type="ORF">ACAOBT_LOCUS15811</name>
</gene>
<feature type="region of interest" description="Disordered" evidence="3">
    <location>
        <begin position="1"/>
        <end position="23"/>
    </location>
</feature>
<protein>
    <recommendedName>
        <fullName evidence="4">DEUBAD domain-containing protein</fullName>
    </recommendedName>
</protein>
<sequence length="1582" mass="173334">MDNSSSEESSSEYSTESSEDDGMETAQINDVKLQLPHGLCEKQEIFREIISTEVWNSLSDENRQHLQTFLPNFPENDDLEKTKTLQRLFDCDVFHFNSPVSKFHDDLKAGYFRPDIARMRKIIHKAERKEAKYRYKTFREQLKYEVFESRNKLLTQVKNLPPGVEPRQDRRKSDVDYVSYRTKRRYFQILSSIRSKTDDPGCSSDENYPDGPPVPLSRKQKRLLNSIKTSLSNSKEKLFTSTMTANLNGSIDLESHITPNHNPFYINDETFKNLLYDHRRRKCENPLDPELNTKGITLKDVIHRTQLPYNKNLMLPTKHDSSKIMSRKRLKREHINGRASEMSKKAKLSYDHHSTNSDTDSDSTVNTVSVNSSKHSFRPNKLKLHLKKLSPSKSKVEVKKEAPSNPDSGKQIALPPATNTISSSKNGSEPVAAPLSKSNNSPYYNTITPVKIEDLDGIDVMNIPIDLDNTDIDILDLNNKPELMQETHANFFSLIRDIICSTSEHRMNMYTLQERLKTWQDNPISPLNDWYNLTDSWINVLPSAITFLCGNASEQPDDFVPYMEYKISLDVYQWIGAGRDSDALLSELCGFWLEHRTDASKQAGSPGGKEGSEAEVEVVERCSTPPPSRCPTNWTVRKATPEEIRDFREQEKRRYDNPHKAFTYRCNNYESVVGPLKGIYTSSPGNTKARGHTMLSADRPNFVTILSLVRDAAARLPNGEGTRAEICELLKASQYISSTAPDNILQQVVSGALDRMHTQFDPCVKYDPKRKIWIYLHRNRTEEDFERLHHQYQGQLQRSHGVPKVKKPSTKKSSKPKEKQPSEKLKVKSDASTVSTTRPNTPQHRPPLKATPPTTEIVVASGTQNLSSNVITMVTASPTSSAKGASLLLHNNVSVLKETEQQQQQQQQRGEAKVNVETIEQVHVEKTVSEADVNEALQVFMQNRNSPSVRAGKSLMKIIPSAQGKSLILSNPNAAQLVKQHVHEQPTTTKQLQPSLQPISTQTHKLSPLKQTPDLVECSTKDVVTSVATATATAQQLQNIKNVTLLRTSQAGGQSLTSTSAAIVISAPITSGQSTLSSSKVEQLVGQPNIQIKGHKNLSPARQQQILQTIKQKILPNSALLSGQQQIILKKGGLLQVQKQNCAVSAAQIIAQQKIVSDTLTKTTSTPQGPVVAKVLTNASGQVISVESLLAHQKQHGSLPQGTTLRVSSTKGGQQNLIHLTGSTTKQNAIAQLAVGSQATNILTLTSQPKLVMASQASTITSMATTTKPTSKAANKTQQMFAKLNAKAAQQLITSEMSIDGQKIVPSKIVIGQQNQVKLPNVKNVPFSKQLTLTVAGNANNIRMVNAANLNLTQIAGKPVLLASKGGTVQNFQGQNVVLQSPTNASGGLVFQSAAAAKAATATASTLQQQANANNLNLINQSNLVFSPQVKVQQPQQVVFSSTGGKAAQQATAAAVQQGISQGHIVIGGHPVRLQSAGGGGTGGGAAGPQRVVLASQGQGGQIVAQQILLPAGFQGTAINIKALQGVKVIPLAQAHAAQGKGAQGRQVFARVMSPSVVKQTTLTTQIPDKATDANPPSSSGE</sequence>
<feature type="compositionally biased region" description="Basic residues" evidence="3">
    <location>
        <begin position="801"/>
        <end position="814"/>
    </location>
</feature>
<feature type="compositionally biased region" description="Basic and acidic residues" evidence="3">
    <location>
        <begin position="333"/>
        <end position="355"/>
    </location>
</feature>
<dbReference type="PANTHER" id="PTHR13052:SF3">
    <property type="entry name" value="NUCLEAR FACTOR RELATED TO KAPPA-B-BINDING PROTEIN"/>
    <property type="match status" value="1"/>
</dbReference>
<dbReference type="Gene3D" id="1.10.10.2430">
    <property type="entry name" value="NFRKB winged helix-like domain"/>
    <property type="match status" value="1"/>
</dbReference>
<dbReference type="CDD" id="cd21865">
    <property type="entry name" value="DEUBAD_NFRKB"/>
    <property type="match status" value="1"/>
</dbReference>
<evidence type="ECO:0000256" key="3">
    <source>
        <dbReference type="SAM" id="MobiDB-lite"/>
    </source>
</evidence>
<dbReference type="InterPro" id="IPR057748">
    <property type="entry name" value="NFRKB_WH_2"/>
</dbReference>
<reference evidence="5" key="1">
    <citation type="submission" date="2022-03" db="EMBL/GenBank/DDBJ databases">
        <authorList>
            <person name="Sayadi A."/>
        </authorList>
    </citation>
    <scope>NUCLEOTIDE SEQUENCE</scope>
</reference>
<evidence type="ECO:0000256" key="2">
    <source>
        <dbReference type="ARBA" id="ARBA00023242"/>
    </source>
</evidence>
<organism evidence="5 6">
    <name type="scientific">Acanthoscelides obtectus</name>
    <name type="common">Bean weevil</name>
    <name type="synonym">Bruchus obtectus</name>
    <dbReference type="NCBI Taxonomy" id="200917"/>
    <lineage>
        <taxon>Eukaryota</taxon>
        <taxon>Metazoa</taxon>
        <taxon>Ecdysozoa</taxon>
        <taxon>Arthropoda</taxon>
        <taxon>Hexapoda</taxon>
        <taxon>Insecta</taxon>
        <taxon>Pterygota</taxon>
        <taxon>Neoptera</taxon>
        <taxon>Endopterygota</taxon>
        <taxon>Coleoptera</taxon>
        <taxon>Polyphaga</taxon>
        <taxon>Cucujiformia</taxon>
        <taxon>Chrysomeloidea</taxon>
        <taxon>Chrysomelidae</taxon>
        <taxon>Bruchinae</taxon>
        <taxon>Bruchini</taxon>
        <taxon>Acanthoscelides</taxon>
    </lineage>
</organism>
<feature type="region of interest" description="Disordered" evidence="3">
    <location>
        <begin position="320"/>
        <end position="440"/>
    </location>
</feature>
<feature type="region of interest" description="Disordered" evidence="3">
    <location>
        <begin position="196"/>
        <end position="219"/>
    </location>
</feature>
<dbReference type="PROSITE" id="PS51916">
    <property type="entry name" value="DEUBAD"/>
    <property type="match status" value="1"/>
</dbReference>
<feature type="domain" description="DEUBAD" evidence="4">
    <location>
        <begin position="36"/>
        <end position="152"/>
    </location>
</feature>
<feature type="region of interest" description="Disordered" evidence="3">
    <location>
        <begin position="793"/>
        <end position="853"/>
    </location>
</feature>
<feature type="region of interest" description="Disordered" evidence="3">
    <location>
        <begin position="1560"/>
        <end position="1582"/>
    </location>
</feature>
<accession>A0A9P0PHI0</accession>
<evidence type="ECO:0000313" key="5">
    <source>
        <dbReference type="EMBL" id="CAH1983908.1"/>
    </source>
</evidence>
<dbReference type="InterPro" id="IPR038106">
    <property type="entry name" value="NFRKB_winged_sf"/>
</dbReference>
<dbReference type="OrthoDB" id="70874at2759"/>
<comment type="subcellular location">
    <subcellularLocation>
        <location evidence="1">Nucleus</location>
    </subcellularLocation>
</comment>
<feature type="compositionally biased region" description="Polar residues" evidence="3">
    <location>
        <begin position="830"/>
        <end position="843"/>
    </location>
</feature>
<dbReference type="Pfam" id="PF14465">
    <property type="entry name" value="WHD_1st_NFRKB"/>
    <property type="match status" value="1"/>
</dbReference>
<dbReference type="Proteomes" id="UP001152888">
    <property type="component" value="Unassembled WGS sequence"/>
</dbReference>